<evidence type="ECO:0000256" key="6">
    <source>
        <dbReference type="ARBA" id="ARBA00022962"/>
    </source>
</evidence>
<accession>A0A1F6MCY3</accession>
<organism evidence="12 13">
    <name type="scientific">Candidatus Magasanikbacteria bacterium RIFCSPHIGHO2_02_FULL_51_14</name>
    <dbReference type="NCBI Taxonomy" id="1798683"/>
    <lineage>
        <taxon>Bacteria</taxon>
        <taxon>Candidatus Magasanikiibacteriota</taxon>
    </lineage>
</organism>
<keyword evidence="4 9" id="KW-0547">Nucleotide-binding</keyword>
<evidence type="ECO:0000256" key="5">
    <source>
        <dbReference type="ARBA" id="ARBA00022840"/>
    </source>
</evidence>
<keyword evidence="8" id="KW-0061">Asparagine biosynthesis</keyword>
<dbReference type="InterPro" id="IPR006426">
    <property type="entry name" value="Asn_synth_AEB"/>
</dbReference>
<dbReference type="InterPro" id="IPR051786">
    <property type="entry name" value="ASN_synthetase/amidase"/>
</dbReference>
<feature type="binding site" evidence="9">
    <location>
        <position position="98"/>
    </location>
    <ligand>
        <name>L-glutamine</name>
        <dbReference type="ChEBI" id="CHEBI:58359"/>
    </ligand>
</feature>
<dbReference type="GO" id="GO:0006529">
    <property type="term" value="P:asparagine biosynthetic process"/>
    <property type="evidence" value="ECO:0007669"/>
    <property type="project" value="UniProtKB-KW"/>
</dbReference>
<feature type="site" description="Important for beta-aspartyl-AMP intermediate formation" evidence="10">
    <location>
        <position position="363"/>
    </location>
</feature>
<proteinExistence type="inferred from homology"/>
<dbReference type="EMBL" id="MFQE01000077">
    <property type="protein sequence ID" value="OGH69512.1"/>
    <property type="molecule type" value="Genomic_DNA"/>
</dbReference>
<feature type="domain" description="Glutamine amidotransferase type-2" evidence="11">
    <location>
        <begin position="2"/>
        <end position="211"/>
    </location>
</feature>
<feature type="active site" description="For GATase activity" evidence="8">
    <location>
        <position position="2"/>
    </location>
</feature>
<dbReference type="GO" id="GO:0004066">
    <property type="term" value="F:asparagine synthase (glutamine-hydrolyzing) activity"/>
    <property type="evidence" value="ECO:0007669"/>
    <property type="project" value="UniProtKB-EC"/>
</dbReference>
<dbReference type="InterPro" id="IPR033738">
    <property type="entry name" value="AsnB_N"/>
</dbReference>
<dbReference type="AlphaFoldDB" id="A0A1F6MCY3"/>
<dbReference type="Gene3D" id="3.60.20.10">
    <property type="entry name" value="Glutamine Phosphoribosylpyrophosphate, subunit 1, domain 1"/>
    <property type="match status" value="1"/>
</dbReference>
<dbReference type="GO" id="GO:0005524">
    <property type="term" value="F:ATP binding"/>
    <property type="evidence" value="ECO:0007669"/>
    <property type="project" value="UniProtKB-KW"/>
</dbReference>
<evidence type="ECO:0000256" key="8">
    <source>
        <dbReference type="PIRSR" id="PIRSR001589-1"/>
    </source>
</evidence>
<keyword evidence="8" id="KW-0028">Amino-acid biosynthesis</keyword>
<dbReference type="InterPro" id="IPR017932">
    <property type="entry name" value="GATase_2_dom"/>
</dbReference>
<dbReference type="CDD" id="cd00712">
    <property type="entry name" value="AsnB"/>
    <property type="match status" value="1"/>
</dbReference>
<dbReference type="GO" id="GO:0005829">
    <property type="term" value="C:cytosol"/>
    <property type="evidence" value="ECO:0007669"/>
    <property type="project" value="TreeGrafter"/>
</dbReference>
<protein>
    <recommendedName>
        <fullName evidence="3">asparagine synthase (glutamine-hydrolyzing)</fullName>
        <ecNumber evidence="3">6.3.5.4</ecNumber>
    </recommendedName>
</protein>
<comment type="caution">
    <text evidence="12">The sequence shown here is derived from an EMBL/GenBank/DDBJ whole genome shotgun (WGS) entry which is preliminary data.</text>
</comment>
<evidence type="ECO:0000256" key="10">
    <source>
        <dbReference type="PIRSR" id="PIRSR001589-3"/>
    </source>
</evidence>
<dbReference type="SUPFAM" id="SSF56235">
    <property type="entry name" value="N-terminal nucleophile aminohydrolases (Ntn hydrolases)"/>
    <property type="match status" value="1"/>
</dbReference>
<evidence type="ECO:0000259" key="11">
    <source>
        <dbReference type="PROSITE" id="PS51278"/>
    </source>
</evidence>
<dbReference type="InterPro" id="IPR014729">
    <property type="entry name" value="Rossmann-like_a/b/a_fold"/>
</dbReference>
<name>A0A1F6MCY3_9BACT</name>
<dbReference type="PROSITE" id="PS51278">
    <property type="entry name" value="GATASE_TYPE_2"/>
    <property type="match status" value="1"/>
</dbReference>
<dbReference type="PANTHER" id="PTHR43284:SF1">
    <property type="entry name" value="ASPARAGINE SYNTHETASE"/>
    <property type="match status" value="1"/>
</dbReference>
<dbReference type="Pfam" id="PF13522">
    <property type="entry name" value="GATase_6"/>
    <property type="match status" value="1"/>
</dbReference>
<dbReference type="InterPro" id="IPR001962">
    <property type="entry name" value="Asn_synthase"/>
</dbReference>
<comment type="catalytic activity">
    <reaction evidence="7">
        <text>L-aspartate + L-glutamine + ATP + H2O = L-asparagine + L-glutamate + AMP + diphosphate + H(+)</text>
        <dbReference type="Rhea" id="RHEA:12228"/>
        <dbReference type="ChEBI" id="CHEBI:15377"/>
        <dbReference type="ChEBI" id="CHEBI:15378"/>
        <dbReference type="ChEBI" id="CHEBI:29985"/>
        <dbReference type="ChEBI" id="CHEBI:29991"/>
        <dbReference type="ChEBI" id="CHEBI:30616"/>
        <dbReference type="ChEBI" id="CHEBI:33019"/>
        <dbReference type="ChEBI" id="CHEBI:58048"/>
        <dbReference type="ChEBI" id="CHEBI:58359"/>
        <dbReference type="ChEBI" id="CHEBI:456215"/>
        <dbReference type="EC" id="6.3.5.4"/>
    </reaction>
</comment>
<evidence type="ECO:0000256" key="7">
    <source>
        <dbReference type="ARBA" id="ARBA00048741"/>
    </source>
</evidence>
<dbReference type="Proteomes" id="UP000177457">
    <property type="component" value="Unassembled WGS sequence"/>
</dbReference>
<evidence type="ECO:0000256" key="3">
    <source>
        <dbReference type="ARBA" id="ARBA00012737"/>
    </source>
</evidence>
<evidence type="ECO:0000256" key="1">
    <source>
        <dbReference type="ARBA" id="ARBA00005187"/>
    </source>
</evidence>
<dbReference type="Gene3D" id="3.40.50.620">
    <property type="entry name" value="HUPs"/>
    <property type="match status" value="1"/>
</dbReference>
<dbReference type="NCBIfam" id="TIGR01536">
    <property type="entry name" value="asn_synth_AEB"/>
    <property type="match status" value="1"/>
</dbReference>
<dbReference type="PIRSF" id="PIRSF001589">
    <property type="entry name" value="Asn_synthetase_glu-h"/>
    <property type="match status" value="1"/>
</dbReference>
<sequence length="643" mass="73339">MCAIIGIVGAVPDQKIIERARDTMFHRGPDDAGLYYAPEEDVALGHRRLSIIDVSPAGHQPFVSHDGRYILVFNGEIYNFQELRRDLHNFYPFTTKSDTEVLIAAYAQWGKDALQHLRGMFAFAVWDKEKKTLFIARDRLGIKPLFYANTNGNFYFASEIKGILALSGIQPKLYAAGVSDYLSYRYVLGERTLFQNVYSLMPGFCMSVGVGTAPIIEQYWELPILSQKTDPGETIVLQEVERLIAEVTRSHMVSDVPVGVYLSGGLDSSVVTALMAAASKEPVKTFSIGFEEDGFHEFEYARKVAEAFATDHHEMVMHARDYFDLLPEMIRYKDAPLSIPNEVPVYVLSKELKKYITVVLSGEGADELFGGYGRIFRSGYDLERMRNLLDPAYLAGNGRAILEKNLKEKYGSIEPHSVLDHFLGEYSYMTFDEKRALLREQAFPGGSRELLNASFFGPYFERVKDMTIGEQYMYIFQKVHLLGPLHRLDVMAMAASVEARVPFVDHVLAEYISSLPFGYKLRWKSDADKHAARLLDSGNISEVYDVTKYLLRKIGAKLLPESIVRRKKIGFPVPLDRWFRDEYNAFARELLLSGDARTAPFLNQNVVKDWLDDTNGFSRQPRRGLHLWMLINLELWMREYRVS</sequence>
<evidence type="ECO:0000256" key="4">
    <source>
        <dbReference type="ARBA" id="ARBA00022741"/>
    </source>
</evidence>
<dbReference type="Pfam" id="PF00733">
    <property type="entry name" value="Asn_synthase"/>
    <property type="match status" value="1"/>
</dbReference>
<keyword evidence="5 9" id="KW-0067">ATP-binding</keyword>
<dbReference type="SUPFAM" id="SSF52402">
    <property type="entry name" value="Adenine nucleotide alpha hydrolases-like"/>
    <property type="match status" value="1"/>
</dbReference>
<evidence type="ECO:0000256" key="9">
    <source>
        <dbReference type="PIRSR" id="PIRSR001589-2"/>
    </source>
</evidence>
<feature type="binding site" evidence="9">
    <location>
        <begin position="361"/>
        <end position="362"/>
    </location>
    <ligand>
        <name>ATP</name>
        <dbReference type="ChEBI" id="CHEBI:30616"/>
    </ligand>
</feature>
<dbReference type="EC" id="6.3.5.4" evidence="3"/>
<feature type="binding site" evidence="9">
    <location>
        <position position="288"/>
    </location>
    <ligand>
        <name>ATP</name>
        <dbReference type="ChEBI" id="CHEBI:30616"/>
    </ligand>
</feature>
<gene>
    <name evidence="12" type="ORF">A3C90_00130</name>
</gene>
<evidence type="ECO:0000313" key="12">
    <source>
        <dbReference type="EMBL" id="OGH69512.1"/>
    </source>
</evidence>
<dbReference type="PANTHER" id="PTHR43284">
    <property type="entry name" value="ASPARAGINE SYNTHETASE (GLUTAMINE-HYDROLYZING)"/>
    <property type="match status" value="1"/>
</dbReference>
<evidence type="ECO:0000313" key="13">
    <source>
        <dbReference type="Proteomes" id="UP000177457"/>
    </source>
</evidence>
<comment type="similarity">
    <text evidence="2">Belongs to the asparagine synthetase family.</text>
</comment>
<dbReference type="InterPro" id="IPR029055">
    <property type="entry name" value="Ntn_hydrolases_N"/>
</dbReference>
<dbReference type="CDD" id="cd01991">
    <property type="entry name" value="Asn_synthase_B_C"/>
    <property type="match status" value="1"/>
</dbReference>
<comment type="pathway">
    <text evidence="1">Amino-acid biosynthesis; L-asparagine biosynthesis; L-asparagine from L-aspartate (L-Gln route): step 1/1.</text>
</comment>
<reference evidence="12 13" key="1">
    <citation type="journal article" date="2016" name="Nat. Commun.">
        <title>Thousands of microbial genomes shed light on interconnected biogeochemical processes in an aquifer system.</title>
        <authorList>
            <person name="Anantharaman K."/>
            <person name="Brown C.T."/>
            <person name="Hug L.A."/>
            <person name="Sharon I."/>
            <person name="Castelle C.J."/>
            <person name="Probst A.J."/>
            <person name="Thomas B.C."/>
            <person name="Singh A."/>
            <person name="Wilkins M.J."/>
            <person name="Karaoz U."/>
            <person name="Brodie E.L."/>
            <person name="Williams K.H."/>
            <person name="Hubbard S.S."/>
            <person name="Banfield J.F."/>
        </authorList>
    </citation>
    <scope>NUCLEOTIDE SEQUENCE [LARGE SCALE GENOMIC DNA]</scope>
</reference>
<keyword evidence="6 8" id="KW-0315">Glutamine amidotransferase</keyword>
<evidence type="ECO:0000256" key="2">
    <source>
        <dbReference type="ARBA" id="ARBA00005752"/>
    </source>
</evidence>
<dbReference type="STRING" id="1798683.A3C90_00130"/>